<protein>
    <submittedName>
        <fullName evidence="1">Uncharacterized protein</fullName>
    </submittedName>
</protein>
<keyword evidence="2" id="KW-1185">Reference proteome</keyword>
<accession>A0AAV3PRY9</accession>
<proteinExistence type="predicted"/>
<gene>
    <name evidence="1" type="ORF">LIER_11994</name>
</gene>
<organism evidence="1 2">
    <name type="scientific">Lithospermum erythrorhizon</name>
    <name type="common">Purple gromwell</name>
    <name type="synonym">Lithospermum officinale var. erythrorhizon</name>
    <dbReference type="NCBI Taxonomy" id="34254"/>
    <lineage>
        <taxon>Eukaryota</taxon>
        <taxon>Viridiplantae</taxon>
        <taxon>Streptophyta</taxon>
        <taxon>Embryophyta</taxon>
        <taxon>Tracheophyta</taxon>
        <taxon>Spermatophyta</taxon>
        <taxon>Magnoliopsida</taxon>
        <taxon>eudicotyledons</taxon>
        <taxon>Gunneridae</taxon>
        <taxon>Pentapetalae</taxon>
        <taxon>asterids</taxon>
        <taxon>lamiids</taxon>
        <taxon>Boraginales</taxon>
        <taxon>Boraginaceae</taxon>
        <taxon>Boraginoideae</taxon>
        <taxon>Lithospermeae</taxon>
        <taxon>Lithospermum</taxon>
    </lineage>
</organism>
<dbReference type="AlphaFoldDB" id="A0AAV3PRY9"/>
<evidence type="ECO:0000313" key="1">
    <source>
        <dbReference type="EMBL" id="GAA0153853.1"/>
    </source>
</evidence>
<name>A0AAV3PRY9_LITER</name>
<sequence length="131" mass="14879">MDGTSRKADGSQVRNVCTLVVPDKCAWKEQRRRRLGTSRSRKEIPRGASHWGRNINLCLSEKRWGMADLVRGEAGMQLLGNGVRRWVRITTKAAKREALAKGSSLSKYFGAVSYSQHVKEREVMDREEGKF</sequence>
<comment type="caution">
    <text evidence="1">The sequence shown here is derived from an EMBL/GenBank/DDBJ whole genome shotgun (WGS) entry which is preliminary data.</text>
</comment>
<reference evidence="1 2" key="1">
    <citation type="submission" date="2024-01" db="EMBL/GenBank/DDBJ databases">
        <title>The complete chloroplast genome sequence of Lithospermum erythrorhizon: insights into the phylogenetic relationship among Boraginaceae species and the maternal lineages of purple gromwells.</title>
        <authorList>
            <person name="Okada T."/>
            <person name="Watanabe K."/>
        </authorList>
    </citation>
    <scope>NUCLEOTIDE SEQUENCE [LARGE SCALE GENOMIC DNA]</scope>
</reference>
<evidence type="ECO:0000313" key="2">
    <source>
        <dbReference type="Proteomes" id="UP001454036"/>
    </source>
</evidence>
<dbReference type="Proteomes" id="UP001454036">
    <property type="component" value="Unassembled WGS sequence"/>
</dbReference>
<dbReference type="EMBL" id="BAABME010002267">
    <property type="protein sequence ID" value="GAA0153853.1"/>
    <property type="molecule type" value="Genomic_DNA"/>
</dbReference>